<dbReference type="OrthoDB" id="1602884at2759"/>
<dbReference type="AlphaFoldDB" id="A0A9P6G2J1"/>
<gene>
    <name evidence="1" type="ORF">BGW38_009915</name>
</gene>
<comment type="caution">
    <text evidence="1">The sequence shown here is derived from an EMBL/GenBank/DDBJ whole genome shotgun (WGS) entry which is preliminary data.</text>
</comment>
<keyword evidence="2" id="KW-1185">Reference proteome</keyword>
<organism evidence="1 2">
    <name type="scientific">Lunasporangiospora selenospora</name>
    <dbReference type="NCBI Taxonomy" id="979761"/>
    <lineage>
        <taxon>Eukaryota</taxon>
        <taxon>Fungi</taxon>
        <taxon>Fungi incertae sedis</taxon>
        <taxon>Mucoromycota</taxon>
        <taxon>Mortierellomycotina</taxon>
        <taxon>Mortierellomycetes</taxon>
        <taxon>Mortierellales</taxon>
        <taxon>Mortierellaceae</taxon>
        <taxon>Lunasporangiospora</taxon>
    </lineage>
</organism>
<accession>A0A9P6G2J1</accession>
<proteinExistence type="predicted"/>
<dbReference type="Proteomes" id="UP000780801">
    <property type="component" value="Unassembled WGS sequence"/>
</dbReference>
<name>A0A9P6G2J1_9FUNG</name>
<protein>
    <submittedName>
        <fullName evidence="1">Uncharacterized protein</fullName>
    </submittedName>
</protein>
<dbReference type="SUPFAM" id="SSF69322">
    <property type="entry name" value="Tricorn protease domain 2"/>
    <property type="match status" value="1"/>
</dbReference>
<sequence length="141" mass="15788">MAVEAQDGRLDILDNRCRLQTSLIDQPTATKEPRPGSSHCTISWAQRPQRLYYANDRTVMAWNSVVNRNSEIFEASEWMNVGSRIDALAINTDDILLAVGQSTGRLEAVNRSSGNSIVLETPTKMVFMASPFATWITHRYA</sequence>
<dbReference type="EMBL" id="JAABOA010000076">
    <property type="protein sequence ID" value="KAF9586078.1"/>
    <property type="molecule type" value="Genomic_DNA"/>
</dbReference>
<evidence type="ECO:0000313" key="2">
    <source>
        <dbReference type="Proteomes" id="UP000780801"/>
    </source>
</evidence>
<evidence type="ECO:0000313" key="1">
    <source>
        <dbReference type="EMBL" id="KAF9586078.1"/>
    </source>
</evidence>
<reference evidence="1" key="1">
    <citation type="journal article" date="2020" name="Fungal Divers.">
        <title>Resolving the Mortierellaceae phylogeny through synthesis of multi-gene phylogenetics and phylogenomics.</title>
        <authorList>
            <person name="Vandepol N."/>
            <person name="Liber J."/>
            <person name="Desiro A."/>
            <person name="Na H."/>
            <person name="Kennedy M."/>
            <person name="Barry K."/>
            <person name="Grigoriev I.V."/>
            <person name="Miller A.N."/>
            <person name="O'Donnell K."/>
            <person name="Stajich J.E."/>
            <person name="Bonito G."/>
        </authorList>
    </citation>
    <scope>NUCLEOTIDE SEQUENCE</scope>
    <source>
        <strain evidence="1">KOD1015</strain>
    </source>
</reference>